<dbReference type="Pfam" id="PF01522">
    <property type="entry name" value="Polysacc_deac_1"/>
    <property type="match status" value="1"/>
</dbReference>
<comment type="caution">
    <text evidence="2">The sequence shown here is derived from an EMBL/GenBank/DDBJ whole genome shotgun (WGS) entry which is preliminary data.</text>
</comment>
<dbReference type="PANTHER" id="PTHR10587">
    <property type="entry name" value="GLYCOSYL TRANSFERASE-RELATED"/>
    <property type="match status" value="1"/>
</dbReference>
<dbReference type="InterPro" id="IPR011330">
    <property type="entry name" value="Glyco_hydro/deAcase_b/a-brl"/>
</dbReference>
<feature type="domain" description="NodB homology" evidence="1">
    <location>
        <begin position="73"/>
        <end position="262"/>
    </location>
</feature>
<reference evidence="2 3" key="1">
    <citation type="submission" date="2024-09" db="EMBL/GenBank/DDBJ databases">
        <authorList>
            <person name="Sun Q."/>
            <person name="Mori K."/>
        </authorList>
    </citation>
    <scope>NUCLEOTIDE SEQUENCE [LARGE SCALE GENOMIC DNA]</scope>
    <source>
        <strain evidence="2 3">JCM 12520</strain>
    </source>
</reference>
<dbReference type="InterPro" id="IPR002509">
    <property type="entry name" value="NODB_dom"/>
</dbReference>
<name>A0ABV5W6C0_9BACL</name>
<protein>
    <submittedName>
        <fullName evidence="2">Polysaccharide deacetylase family protein</fullName>
    </submittedName>
</protein>
<accession>A0ABV5W6C0</accession>
<sequence>MKLRPERAFAAVGKAGFACRWILFTILFFSLWPGVRTWADGGSPPIADSAAFAELQANHRLPDTRAYAAPESPTVYLTFDDGPSEHTGAVLDILQQEQVPATFFVLGQGVDARPELVRRIVREGHALGNHSYDHVYDNLYGSFGSFWQQVQRTERALETKADASTRLLRAPGGTYTNFDASYFYYLEQAGYAIFDWNVDSGDSKRRGVPAKEIVKGATDLSNTHKTPNQIVVLMHDGAGHGETVKALPEIIRFYKDNGYAFASLSPDVKPVQSSLGKLKWQRSENYADYAARLATSREHAAGWGGAEAHVVAETERPVTEITAEQHPEIDPNWVASSSPIPVPPPLPPFTLRLAAGTLTLDSADYRFADDRLYVPLRGLAQAMGATVEWREGSREAVIRYGLVQAVYDIPHRTVTVSAPGKPEKRLVLAEMSLSEGKLYVSPHLAVELLGGRIEEYKLGEQQSEVHRAAGPILRKNNRIGV</sequence>
<evidence type="ECO:0000259" key="1">
    <source>
        <dbReference type="PROSITE" id="PS51677"/>
    </source>
</evidence>
<dbReference type="InterPro" id="IPR036582">
    <property type="entry name" value="Mao_N_sf"/>
</dbReference>
<dbReference type="CDD" id="cd10944">
    <property type="entry name" value="CE4_SmPgdA_like"/>
    <property type="match status" value="1"/>
</dbReference>
<dbReference type="InterPro" id="IPR012854">
    <property type="entry name" value="Cu_amine_oxidase-like_N"/>
</dbReference>
<evidence type="ECO:0000313" key="2">
    <source>
        <dbReference type="EMBL" id="MFB9756129.1"/>
    </source>
</evidence>
<dbReference type="Pfam" id="PF07833">
    <property type="entry name" value="Cu_amine_oxidN1"/>
    <property type="match status" value="1"/>
</dbReference>
<dbReference type="Gene3D" id="3.20.20.370">
    <property type="entry name" value="Glycoside hydrolase/deacetylase"/>
    <property type="match status" value="1"/>
</dbReference>
<keyword evidence="3" id="KW-1185">Reference proteome</keyword>
<dbReference type="PROSITE" id="PS51677">
    <property type="entry name" value="NODB"/>
    <property type="match status" value="1"/>
</dbReference>
<organism evidence="2 3">
    <name type="scientific">Paenibacillus hodogayensis</name>
    <dbReference type="NCBI Taxonomy" id="279208"/>
    <lineage>
        <taxon>Bacteria</taxon>
        <taxon>Bacillati</taxon>
        <taxon>Bacillota</taxon>
        <taxon>Bacilli</taxon>
        <taxon>Bacillales</taxon>
        <taxon>Paenibacillaceae</taxon>
        <taxon>Paenibacillus</taxon>
    </lineage>
</organism>
<proteinExistence type="predicted"/>
<dbReference type="SUPFAM" id="SSF55383">
    <property type="entry name" value="Copper amine oxidase, domain N"/>
    <property type="match status" value="1"/>
</dbReference>
<dbReference type="SUPFAM" id="SSF88713">
    <property type="entry name" value="Glycoside hydrolase/deacetylase"/>
    <property type="match status" value="1"/>
</dbReference>
<gene>
    <name evidence="2" type="ORF">ACFFNY_31520</name>
</gene>
<dbReference type="RefSeq" id="WP_344913204.1">
    <property type="nucleotide sequence ID" value="NZ_BAAAYO010000012.1"/>
</dbReference>
<dbReference type="InterPro" id="IPR050248">
    <property type="entry name" value="Polysacc_deacetylase_ArnD"/>
</dbReference>
<dbReference type="Proteomes" id="UP001589619">
    <property type="component" value="Unassembled WGS sequence"/>
</dbReference>
<dbReference type="EMBL" id="JBHMAG010000020">
    <property type="protein sequence ID" value="MFB9756129.1"/>
    <property type="molecule type" value="Genomic_DNA"/>
</dbReference>
<evidence type="ECO:0000313" key="3">
    <source>
        <dbReference type="Proteomes" id="UP001589619"/>
    </source>
</evidence>